<feature type="compositionally biased region" description="Basic and acidic residues" evidence="1">
    <location>
        <begin position="724"/>
        <end position="744"/>
    </location>
</feature>
<feature type="region of interest" description="Disordered" evidence="1">
    <location>
        <begin position="639"/>
        <end position="744"/>
    </location>
</feature>
<comment type="caution">
    <text evidence="3">The sequence shown here is derived from an EMBL/GenBank/DDBJ whole genome shotgun (WGS) entry which is preliminary data.</text>
</comment>
<feature type="domain" description="J" evidence="2">
    <location>
        <begin position="388"/>
        <end position="452"/>
    </location>
</feature>
<dbReference type="InterPro" id="IPR022226">
    <property type="entry name" value="DUF3752"/>
</dbReference>
<feature type="compositionally biased region" description="Basic and acidic residues" evidence="1">
    <location>
        <begin position="662"/>
        <end position="673"/>
    </location>
</feature>
<sequence>MARRSTDSELARTTTVDLENRQGVVESVEGEVLTMLDKKQERNPPSINLEKECATHRLLSMTSDKRSRDKLLKQLEEDRAAVTCLRNLLATHPAMQKELREMLYQIDHGHAADITGIQDKDLQAHVKKLLKHLGLAKSSKGAYGLARKDTTTLSVLGFVFDEPIQHAPAKKEAQEADGQPCKTGSRAQNQAPPVGDVDLVQVLGEASEGLSSKDIGDKDEEERVNDPKIIHPPTSSVNNGSEGMPKLEQARQGMSEEAAAATAAVGVRRRVMGPTAPSAAMLVAAAAIMKDVGSDGDVGDEGDGMRRAGWGTRGDGDGEDGDDMMVGPPPPELVLEIDAVPQDEREAEVFKIMIVLKDAANAASSSEKTKLIGASPAAAAVHHLGVADAYSVLGVPSTATSAEVKRRYMRLSLLIHPDKCQHADAHEAFQAVSKAAKVLQDSSARQELDAQLEDTELRRLAAKEAERQERERQWRIVQGLEKPGLASAGLSSSGERLLKREAWMTELPPERTAPAKINQVTNRTFSQSGIKPRGDTSAWTDSPEQAATRKAAALLGGGAAALLALGPATGVGPGMFSSDSAVDQYDNQCRRKTLVEEHLERLSRGAVVSKHAVKPVAENEGMPSGKAGERVVGNAFNKQQAAGVKSDSSSSSESESSNAGDSSEHEEQDEKKSEKRKREKEKDKKKKGKSKKTKNRKGKKKRKDVERGGKGGIGTGPVQTVVGKKPEWAGEHPWRPFDRDKDLELKPKAVNPQQLINSAAAMSSSRFQSAGGTRHFL</sequence>
<dbReference type="PANTHER" id="PTHR47422:SF1">
    <property type="entry name" value="DNAJ HEAT SHOCK N-TERMINAL DOMAIN-CONTAINING PROTEIN"/>
    <property type="match status" value="1"/>
</dbReference>
<organism evidence="3 4">
    <name type="scientific">Chlamydomonas eustigma</name>
    <dbReference type="NCBI Taxonomy" id="1157962"/>
    <lineage>
        <taxon>Eukaryota</taxon>
        <taxon>Viridiplantae</taxon>
        <taxon>Chlorophyta</taxon>
        <taxon>core chlorophytes</taxon>
        <taxon>Chlorophyceae</taxon>
        <taxon>CS clade</taxon>
        <taxon>Chlamydomonadales</taxon>
        <taxon>Chlamydomonadaceae</taxon>
        <taxon>Chlamydomonas</taxon>
    </lineage>
</organism>
<evidence type="ECO:0000313" key="4">
    <source>
        <dbReference type="Proteomes" id="UP000232323"/>
    </source>
</evidence>
<keyword evidence="4" id="KW-1185">Reference proteome</keyword>
<evidence type="ECO:0000259" key="2">
    <source>
        <dbReference type="PROSITE" id="PS50076"/>
    </source>
</evidence>
<dbReference type="Pfam" id="PF00226">
    <property type="entry name" value="DnaJ"/>
    <property type="match status" value="1"/>
</dbReference>
<dbReference type="EMBL" id="BEGY01000035">
    <property type="protein sequence ID" value="GAX78794.1"/>
    <property type="molecule type" value="Genomic_DNA"/>
</dbReference>
<feature type="region of interest" description="Disordered" evidence="1">
    <location>
        <begin position="208"/>
        <end position="243"/>
    </location>
</feature>
<dbReference type="STRING" id="1157962.A0A250X6S3"/>
<feature type="region of interest" description="Disordered" evidence="1">
    <location>
        <begin position="295"/>
        <end position="321"/>
    </location>
</feature>
<evidence type="ECO:0000256" key="1">
    <source>
        <dbReference type="SAM" id="MobiDB-lite"/>
    </source>
</evidence>
<dbReference type="Proteomes" id="UP000232323">
    <property type="component" value="Unassembled WGS sequence"/>
</dbReference>
<dbReference type="SUPFAM" id="SSF46565">
    <property type="entry name" value="Chaperone J-domain"/>
    <property type="match status" value="1"/>
</dbReference>
<name>A0A250X6S3_9CHLO</name>
<reference evidence="3 4" key="1">
    <citation type="submission" date="2017-08" db="EMBL/GenBank/DDBJ databases">
        <title>Acidophilic green algal genome provides insights into adaptation to an acidic environment.</title>
        <authorList>
            <person name="Hirooka S."/>
            <person name="Hirose Y."/>
            <person name="Kanesaki Y."/>
            <person name="Higuchi S."/>
            <person name="Fujiwara T."/>
            <person name="Onuma R."/>
            <person name="Era A."/>
            <person name="Ohbayashi R."/>
            <person name="Uzuka A."/>
            <person name="Nozaki H."/>
            <person name="Yoshikawa H."/>
            <person name="Miyagishima S.Y."/>
        </authorList>
    </citation>
    <scope>NUCLEOTIDE SEQUENCE [LARGE SCALE GENOMIC DNA]</scope>
    <source>
        <strain evidence="3 4">NIES-2499</strain>
    </source>
</reference>
<feature type="region of interest" description="Disordered" evidence="1">
    <location>
        <begin position="168"/>
        <end position="194"/>
    </location>
</feature>
<dbReference type="PRINTS" id="PR00625">
    <property type="entry name" value="JDOMAIN"/>
</dbReference>
<dbReference type="PANTHER" id="PTHR47422">
    <property type="entry name" value="DNAJ HEAT SHOCK N-TERMINAL DOMAIN-CONTAINING PROTEIN"/>
    <property type="match status" value="1"/>
</dbReference>
<dbReference type="Pfam" id="PF12572">
    <property type="entry name" value="DUF3752"/>
    <property type="match status" value="2"/>
</dbReference>
<dbReference type="AlphaFoldDB" id="A0A250X6S3"/>
<proteinExistence type="predicted"/>
<evidence type="ECO:0000313" key="3">
    <source>
        <dbReference type="EMBL" id="GAX78794.1"/>
    </source>
</evidence>
<feature type="compositionally biased region" description="Low complexity" evidence="1">
    <location>
        <begin position="646"/>
        <end position="661"/>
    </location>
</feature>
<dbReference type="PROSITE" id="PS50076">
    <property type="entry name" value="DNAJ_2"/>
    <property type="match status" value="1"/>
</dbReference>
<accession>A0A250X6S3</accession>
<feature type="compositionally biased region" description="Basic residues" evidence="1">
    <location>
        <begin position="674"/>
        <end position="702"/>
    </location>
</feature>
<dbReference type="InterPro" id="IPR001623">
    <property type="entry name" value="DnaJ_domain"/>
</dbReference>
<dbReference type="InterPro" id="IPR036869">
    <property type="entry name" value="J_dom_sf"/>
</dbReference>
<dbReference type="OrthoDB" id="342454at2759"/>
<dbReference type="Gene3D" id="1.10.287.110">
    <property type="entry name" value="DnaJ domain"/>
    <property type="match status" value="1"/>
</dbReference>
<dbReference type="CDD" id="cd06257">
    <property type="entry name" value="DnaJ"/>
    <property type="match status" value="1"/>
</dbReference>
<dbReference type="SMART" id="SM00271">
    <property type="entry name" value="DnaJ"/>
    <property type="match status" value="1"/>
</dbReference>
<protein>
    <recommendedName>
        <fullName evidence="2">J domain-containing protein</fullName>
    </recommendedName>
</protein>
<gene>
    <name evidence="3" type="ORF">CEUSTIGMA_g6231.t1</name>
</gene>